<dbReference type="STRING" id="50376.A0A517L5T2"/>
<dbReference type="Pfam" id="PF00072">
    <property type="entry name" value="Response_reg"/>
    <property type="match status" value="1"/>
</dbReference>
<gene>
    <name evidence="7" type="ORF">FKW77_007621</name>
</gene>
<dbReference type="SMART" id="SM00387">
    <property type="entry name" value="HATPase_c"/>
    <property type="match status" value="1"/>
</dbReference>
<evidence type="ECO:0000313" key="7">
    <source>
        <dbReference type="EMBL" id="QDS70990.1"/>
    </source>
</evidence>
<dbReference type="Gene3D" id="3.40.50.2300">
    <property type="match status" value="1"/>
</dbReference>
<keyword evidence="3" id="KW-0175">Coiled coil</keyword>
<dbReference type="OrthoDB" id="60033at2759"/>
<dbReference type="Pfam" id="PF02518">
    <property type="entry name" value="HATPase_c"/>
    <property type="match status" value="1"/>
</dbReference>
<feature type="modified residue" description="4-aspartylphosphate" evidence="2">
    <location>
        <position position="1002"/>
    </location>
</feature>
<dbReference type="Proteomes" id="UP000316270">
    <property type="component" value="Chromosome 5"/>
</dbReference>
<dbReference type="SMART" id="SM00448">
    <property type="entry name" value="REC"/>
    <property type="match status" value="1"/>
</dbReference>
<protein>
    <recommendedName>
        <fullName evidence="9">Histidine kinase</fullName>
    </recommendedName>
</protein>
<feature type="compositionally biased region" description="Polar residues" evidence="4">
    <location>
        <begin position="98"/>
        <end position="108"/>
    </location>
</feature>
<dbReference type="Gene3D" id="3.30.450.20">
    <property type="entry name" value="PAS domain"/>
    <property type="match status" value="2"/>
</dbReference>
<dbReference type="AlphaFoldDB" id="A0A517L5T2"/>
<evidence type="ECO:0000256" key="3">
    <source>
        <dbReference type="SAM" id="Coils"/>
    </source>
</evidence>
<feature type="region of interest" description="Disordered" evidence="4">
    <location>
        <begin position="94"/>
        <end position="115"/>
    </location>
</feature>
<dbReference type="CDD" id="cd00082">
    <property type="entry name" value="HisKA"/>
    <property type="match status" value="1"/>
</dbReference>
<evidence type="ECO:0000256" key="1">
    <source>
        <dbReference type="ARBA" id="ARBA00022553"/>
    </source>
</evidence>
<dbReference type="InterPro" id="IPR036890">
    <property type="entry name" value="HATPase_C_sf"/>
</dbReference>
<sequence length="1101" mass="122617">MNQWPALLCQHALQIMLNPEPRIICWGKELAVVYNEAALPLVSVMGQHPDQLGQPACVDWEDLVEQGVYRMFDQIMLHGQAVLLQNHHFSLQRPPVSARTSPASSSFAQGHEARDTHTRESYYTINLLPIFDASASVTGVLWEGNETTRQVVAARRSATLLSVEECSQEAATLKEMWRHVLDGLDQNVQDVPFALLYSRTNDPTAELMEQLLSLEGAIGLPLDHPVASLHESDTNLTAWIKKAWRSEEPVIVDLAELGWHSRRTDSQISSMELNMPSGTTQIDAMRLRGGDNSSGSSSFSRSSGDEPISTDESLPNYKTFIIPGRGFGDEVTSALILPIARLPGLEPVGVLIIGINPQQSYDGPYQTWARQLTESLARGVTSISVSDELRENRRTIREMTEEHARASLHLTQGKEHAEKAESLLRRMAESAPVGLAMFKPDGTPTWVNKGYAAHLNLRKEDCTFVNIKDKMHPDDAIVVDKAQEGKASPLEEFRVRREEHDANVNSLLDDDGKDYSYIMAGPSLLYDDAGELECIFGWTLDITHKKKAERLQAQRLKDQAQRIQDILEAKSQSENFIDMVSHEMRNPLSAIVQSAEFIVSSTRSSDGTMAVGNCKAILESAEVINLCAQHQKRIVDDLLTMSKLDAKLLLISRENVGPVSILQRMVQMYDGELKSADIETELLVDQSLNDMAIDQVMIDPSRLLQVLINLFTNAIKFTKGHLRRKITLTVSSLYARPTYGPHGGSYVPFRHRLEETSSHEIGGSPEDSSDNTVYLQFSVEDTGRGLSHDEMGALFQRFCQASPKTYGKYGGSGLGLFISRELLELQGGQIGVCSVLGEGTNFFCYVECTRPRSSLERSDKLLRRTSTFDIVQEVKRQRSDALLVVDDTWSGRLTSPPKKAPDISDDPDDQFHSILDLSLMHSPSAEIPRPKKLGVIHVLIVEDNKINQKVLTQQLKREGCITHTADDGGQALEFLLGSTLAIPQETSHLTQKHVEISVVLLDVEMPAPATIFTHTPKDRANAPEVMDGLTAARRIRELEREGRLRRSIPIIAITANARAEQRVKALDAGMNSVITKPFGVGDVMEKMRYWILETDARWMDE</sequence>
<evidence type="ECO:0000313" key="8">
    <source>
        <dbReference type="Proteomes" id="UP000316270"/>
    </source>
</evidence>
<dbReference type="PROSITE" id="PS50110">
    <property type="entry name" value="RESPONSE_REGULATORY"/>
    <property type="match status" value="1"/>
</dbReference>
<accession>A0A517L5T2</accession>
<dbReference type="PROSITE" id="PS50109">
    <property type="entry name" value="HIS_KIN"/>
    <property type="match status" value="1"/>
</dbReference>
<reference evidence="7 8" key="1">
    <citation type="submission" date="2019-07" db="EMBL/GenBank/DDBJ databases">
        <title>Finished genome of Venturia effusa.</title>
        <authorList>
            <person name="Young C.A."/>
            <person name="Cox M.P."/>
            <person name="Ganley A.R.D."/>
            <person name="David W.J."/>
        </authorList>
    </citation>
    <scope>NUCLEOTIDE SEQUENCE [LARGE SCALE GENOMIC DNA]</scope>
    <source>
        <strain evidence="8">albino</strain>
    </source>
</reference>
<dbReference type="PANTHER" id="PTHR43719:SF30">
    <property type="entry name" value="TWO-COMPONENT SYSTEM RESPONSE REGULATOR"/>
    <property type="match status" value="1"/>
</dbReference>
<dbReference type="Pfam" id="PF00512">
    <property type="entry name" value="HisKA"/>
    <property type="match status" value="1"/>
</dbReference>
<dbReference type="InterPro" id="IPR035965">
    <property type="entry name" value="PAS-like_dom_sf"/>
</dbReference>
<dbReference type="InterPro" id="IPR004358">
    <property type="entry name" value="Sig_transdc_His_kin-like_C"/>
</dbReference>
<dbReference type="SUPFAM" id="SSF52172">
    <property type="entry name" value="CheY-like"/>
    <property type="match status" value="1"/>
</dbReference>
<evidence type="ECO:0000259" key="5">
    <source>
        <dbReference type="PROSITE" id="PS50109"/>
    </source>
</evidence>
<dbReference type="EMBL" id="CP042189">
    <property type="protein sequence ID" value="QDS70990.1"/>
    <property type="molecule type" value="Genomic_DNA"/>
</dbReference>
<organism evidence="7 8">
    <name type="scientific">Venturia effusa</name>
    <dbReference type="NCBI Taxonomy" id="50376"/>
    <lineage>
        <taxon>Eukaryota</taxon>
        <taxon>Fungi</taxon>
        <taxon>Dikarya</taxon>
        <taxon>Ascomycota</taxon>
        <taxon>Pezizomycotina</taxon>
        <taxon>Dothideomycetes</taxon>
        <taxon>Pleosporomycetidae</taxon>
        <taxon>Venturiales</taxon>
        <taxon>Venturiaceae</taxon>
        <taxon>Venturia</taxon>
    </lineage>
</organism>
<dbReference type="PRINTS" id="PR00344">
    <property type="entry name" value="BCTRLSENSOR"/>
</dbReference>
<keyword evidence="8" id="KW-1185">Reference proteome</keyword>
<dbReference type="Gene3D" id="3.30.565.10">
    <property type="entry name" value="Histidine kinase-like ATPase, C-terminal domain"/>
    <property type="match status" value="1"/>
</dbReference>
<feature type="coiled-coil region" evidence="3">
    <location>
        <begin position="546"/>
        <end position="573"/>
    </location>
</feature>
<feature type="domain" description="Response regulatory" evidence="6">
    <location>
        <begin position="937"/>
        <end position="1091"/>
    </location>
</feature>
<dbReference type="InterPro" id="IPR003661">
    <property type="entry name" value="HisK_dim/P_dom"/>
</dbReference>
<evidence type="ECO:0008006" key="9">
    <source>
        <dbReference type="Google" id="ProtNLM"/>
    </source>
</evidence>
<dbReference type="PANTHER" id="PTHR43719">
    <property type="entry name" value="TWO-COMPONENT HISTIDINE KINASE"/>
    <property type="match status" value="1"/>
</dbReference>
<feature type="compositionally biased region" description="Low complexity" evidence="4">
    <location>
        <begin position="290"/>
        <end position="302"/>
    </location>
</feature>
<dbReference type="InterPro" id="IPR003594">
    <property type="entry name" value="HATPase_dom"/>
</dbReference>
<dbReference type="SMART" id="SM00388">
    <property type="entry name" value="HisKA"/>
    <property type="match status" value="1"/>
</dbReference>
<evidence type="ECO:0000256" key="4">
    <source>
        <dbReference type="SAM" id="MobiDB-lite"/>
    </source>
</evidence>
<proteinExistence type="predicted"/>
<keyword evidence="1 2" id="KW-0597">Phosphoprotein</keyword>
<dbReference type="InterPro" id="IPR011006">
    <property type="entry name" value="CheY-like_superfamily"/>
</dbReference>
<dbReference type="InterPro" id="IPR001789">
    <property type="entry name" value="Sig_transdc_resp-reg_receiver"/>
</dbReference>
<feature type="region of interest" description="Disordered" evidence="4">
    <location>
        <begin position="284"/>
        <end position="314"/>
    </location>
</feature>
<dbReference type="SUPFAM" id="SSF55874">
    <property type="entry name" value="ATPase domain of HSP90 chaperone/DNA topoisomerase II/histidine kinase"/>
    <property type="match status" value="1"/>
</dbReference>
<evidence type="ECO:0000256" key="2">
    <source>
        <dbReference type="PROSITE-ProRule" id="PRU00169"/>
    </source>
</evidence>
<dbReference type="InterPro" id="IPR036097">
    <property type="entry name" value="HisK_dim/P_sf"/>
</dbReference>
<dbReference type="InterPro" id="IPR005467">
    <property type="entry name" value="His_kinase_dom"/>
</dbReference>
<dbReference type="CDD" id="cd17546">
    <property type="entry name" value="REC_hyHK_CKI1_RcsC-like"/>
    <property type="match status" value="1"/>
</dbReference>
<dbReference type="SUPFAM" id="SSF55785">
    <property type="entry name" value="PYP-like sensor domain (PAS domain)"/>
    <property type="match status" value="1"/>
</dbReference>
<dbReference type="Gene3D" id="1.10.287.130">
    <property type="match status" value="1"/>
</dbReference>
<evidence type="ECO:0000259" key="6">
    <source>
        <dbReference type="PROSITE" id="PS50110"/>
    </source>
</evidence>
<dbReference type="InterPro" id="IPR050956">
    <property type="entry name" value="2C_system_His_kinase"/>
</dbReference>
<name>A0A517L5T2_9PEZI</name>
<dbReference type="GO" id="GO:0000155">
    <property type="term" value="F:phosphorelay sensor kinase activity"/>
    <property type="evidence" value="ECO:0007669"/>
    <property type="project" value="InterPro"/>
</dbReference>
<dbReference type="SUPFAM" id="SSF47384">
    <property type="entry name" value="Homodimeric domain of signal transducing histidine kinase"/>
    <property type="match status" value="1"/>
</dbReference>
<feature type="domain" description="Histidine kinase" evidence="5">
    <location>
        <begin position="579"/>
        <end position="850"/>
    </location>
</feature>